<gene>
    <name evidence="2" type="ORF">GNI_133060</name>
</gene>
<keyword evidence="3" id="KW-1185">Reference proteome</keyword>
<reference evidence="2" key="1">
    <citation type="submission" date="2013-12" db="EMBL/GenBank/DDBJ databases">
        <authorList>
            <person name="Omoto C.K."/>
            <person name="Sibley D."/>
            <person name="Venepally P."/>
            <person name="Hadjithomas M."/>
            <person name="Karamycheva S."/>
            <person name="Brunk B."/>
            <person name="Roos D."/>
            <person name="Caler E."/>
            <person name="Lorenzi H."/>
        </authorList>
    </citation>
    <scope>NUCLEOTIDE SEQUENCE</scope>
</reference>
<dbReference type="GeneID" id="22914669"/>
<protein>
    <submittedName>
        <fullName evidence="2">Uncharacterized protein</fullName>
    </submittedName>
</protein>
<dbReference type="RefSeq" id="XP_011132247.1">
    <property type="nucleotide sequence ID" value="XM_011133945.1"/>
</dbReference>
<dbReference type="AlphaFoldDB" id="A0A023B151"/>
<evidence type="ECO:0000256" key="1">
    <source>
        <dbReference type="SAM" id="MobiDB-lite"/>
    </source>
</evidence>
<evidence type="ECO:0000313" key="3">
    <source>
        <dbReference type="Proteomes" id="UP000019763"/>
    </source>
</evidence>
<dbReference type="VEuPathDB" id="CryptoDB:GNI_133060"/>
<evidence type="ECO:0000313" key="2">
    <source>
        <dbReference type="EMBL" id="EZG46738.1"/>
    </source>
</evidence>
<proteinExistence type="predicted"/>
<comment type="caution">
    <text evidence="2">The sequence shown here is derived from an EMBL/GenBank/DDBJ whole genome shotgun (WGS) entry which is preliminary data.</text>
</comment>
<feature type="region of interest" description="Disordered" evidence="1">
    <location>
        <begin position="22"/>
        <end position="55"/>
    </location>
</feature>
<sequence>MDQWFEFIEALNAKTEEIRNAKVEVAETTPSPITENNQVDSEESEKALPSDDDDDEIVELSSEDEKGTFNGINPIVIKGSAKSFETKFKKRLQQAAEEANEKRKKRRLRKRLMWLRNQNVRTEEPQMDEYERHIYTLAKQGAVAFYAASS</sequence>
<name>A0A023B151_GRENI</name>
<feature type="compositionally biased region" description="Polar residues" evidence="1">
    <location>
        <begin position="28"/>
        <end position="39"/>
    </location>
</feature>
<organism evidence="2 3">
    <name type="scientific">Gregarina niphandrodes</name>
    <name type="common">Septate eugregarine</name>
    <dbReference type="NCBI Taxonomy" id="110365"/>
    <lineage>
        <taxon>Eukaryota</taxon>
        <taxon>Sar</taxon>
        <taxon>Alveolata</taxon>
        <taxon>Apicomplexa</taxon>
        <taxon>Conoidasida</taxon>
        <taxon>Gregarinasina</taxon>
        <taxon>Eugregarinorida</taxon>
        <taxon>Gregarinidae</taxon>
        <taxon>Gregarina</taxon>
    </lineage>
</organism>
<dbReference type="Proteomes" id="UP000019763">
    <property type="component" value="Unassembled WGS sequence"/>
</dbReference>
<accession>A0A023B151</accession>
<dbReference type="EMBL" id="AFNH02000991">
    <property type="protein sequence ID" value="EZG46738.1"/>
    <property type="molecule type" value="Genomic_DNA"/>
</dbReference>